<keyword evidence="2" id="KW-1185">Reference proteome</keyword>
<dbReference type="Proteomes" id="UP001465119">
    <property type="component" value="Unassembled WGS sequence"/>
</dbReference>
<gene>
    <name evidence="1" type="ORF">WMO20_02875</name>
</gene>
<name>A0ABV1BZY5_9FIRM</name>
<sequence length="51" mass="5696">MKRYKLFYLIGLLFFLAAALNFVTGGDHATAVVWRCLGATFLLLGCSQQKK</sequence>
<evidence type="ECO:0000313" key="2">
    <source>
        <dbReference type="Proteomes" id="UP001465119"/>
    </source>
</evidence>
<proteinExistence type="predicted"/>
<organism evidence="1 2">
    <name type="scientific">Faecalibacterium intestinale</name>
    <dbReference type="NCBI Taxonomy" id="3133155"/>
    <lineage>
        <taxon>Bacteria</taxon>
        <taxon>Bacillati</taxon>
        <taxon>Bacillota</taxon>
        <taxon>Clostridia</taxon>
        <taxon>Eubacteriales</taxon>
        <taxon>Oscillospiraceae</taxon>
        <taxon>Faecalibacterium</taxon>
    </lineage>
</organism>
<reference evidence="1 2" key="1">
    <citation type="submission" date="2024-03" db="EMBL/GenBank/DDBJ databases">
        <title>Human intestinal bacterial collection.</title>
        <authorList>
            <person name="Pauvert C."/>
            <person name="Hitch T.C.A."/>
            <person name="Clavel T."/>
        </authorList>
    </citation>
    <scope>NUCLEOTIDE SEQUENCE [LARGE SCALE GENOMIC DNA]</scope>
    <source>
        <strain evidence="1 2">CLA-AA-H281</strain>
    </source>
</reference>
<protein>
    <submittedName>
        <fullName evidence="1">Uncharacterized protein</fullName>
    </submittedName>
</protein>
<dbReference type="RefSeq" id="WP_179860605.1">
    <property type="nucleotide sequence ID" value="NZ_JBBMEN010000002.1"/>
</dbReference>
<comment type="caution">
    <text evidence="1">The sequence shown here is derived from an EMBL/GenBank/DDBJ whole genome shotgun (WGS) entry which is preliminary data.</text>
</comment>
<dbReference type="EMBL" id="JBBMEN010000002">
    <property type="protein sequence ID" value="MEQ2384884.1"/>
    <property type="molecule type" value="Genomic_DNA"/>
</dbReference>
<evidence type="ECO:0000313" key="1">
    <source>
        <dbReference type="EMBL" id="MEQ2384884.1"/>
    </source>
</evidence>
<accession>A0ABV1BZY5</accession>